<organism evidence="1">
    <name type="scientific">marine sediment metagenome</name>
    <dbReference type="NCBI Taxonomy" id="412755"/>
    <lineage>
        <taxon>unclassified sequences</taxon>
        <taxon>metagenomes</taxon>
        <taxon>ecological metagenomes</taxon>
    </lineage>
</organism>
<gene>
    <name evidence="1" type="ORF">LCGC14_0781580</name>
</gene>
<protein>
    <recommendedName>
        <fullName evidence="2">PD-(D/E)XK endonuclease-like domain-containing protein</fullName>
    </recommendedName>
</protein>
<accession>A0A0F9SF98</accession>
<evidence type="ECO:0000313" key="1">
    <source>
        <dbReference type="EMBL" id="KKN35661.1"/>
    </source>
</evidence>
<sequence length="309" mass="35747">MEFYLKYLADHRPPRIPQTKPMSVGSAFDAYVKNYLVTNLLGSKPEFELDTIFETQVEKQNRVWAKEAGAHVFECYRRSGALADLMVELSLADAEPRFEFTVRRTINDIPLLGKPDVWFITKKGMHIIMDWKVNGYCSRSAVSPRKGYVSILDGWDHKKMPPSKNHRGCHRDASLLLIGGIVCNVAVFMEDVDKKWADQTCLYGWLMGEEIGSKFITGVDQIVAKPATPPILRVARHRTRVSKLYQQQLWTRIEHVWDTIQSGHIFNELTREESEARCKVLNEYHKAYDGDDPNEKWFQEVTREHKGWS</sequence>
<proteinExistence type="predicted"/>
<dbReference type="AlphaFoldDB" id="A0A0F9SF98"/>
<dbReference type="EMBL" id="LAZR01002023">
    <property type="protein sequence ID" value="KKN35661.1"/>
    <property type="molecule type" value="Genomic_DNA"/>
</dbReference>
<name>A0A0F9SF98_9ZZZZ</name>
<reference evidence="1" key="1">
    <citation type="journal article" date="2015" name="Nature">
        <title>Complex archaea that bridge the gap between prokaryotes and eukaryotes.</title>
        <authorList>
            <person name="Spang A."/>
            <person name="Saw J.H."/>
            <person name="Jorgensen S.L."/>
            <person name="Zaremba-Niedzwiedzka K."/>
            <person name="Martijn J."/>
            <person name="Lind A.E."/>
            <person name="van Eijk R."/>
            <person name="Schleper C."/>
            <person name="Guy L."/>
            <person name="Ettema T.J."/>
        </authorList>
    </citation>
    <scope>NUCLEOTIDE SEQUENCE</scope>
</reference>
<comment type="caution">
    <text evidence="1">The sequence shown here is derived from an EMBL/GenBank/DDBJ whole genome shotgun (WGS) entry which is preliminary data.</text>
</comment>
<evidence type="ECO:0008006" key="2">
    <source>
        <dbReference type="Google" id="ProtNLM"/>
    </source>
</evidence>